<dbReference type="PANTHER" id="PTHR37832:SF1">
    <property type="entry name" value="STRESS-RESPONSE A_B BARREL DOMAIN-CONTAINING PROTEIN"/>
    <property type="match status" value="1"/>
</dbReference>
<reference evidence="2 3" key="2">
    <citation type="submission" date="2020-08" db="EMBL/GenBank/DDBJ databases">
        <authorList>
            <person name="Ueki A."/>
            <person name="Tonouchi A."/>
        </authorList>
    </citation>
    <scope>NUCLEOTIDE SEQUENCE [LARGE SCALE GENOMIC DNA]</scope>
    <source>
        <strain evidence="2 3">CTTW</strain>
    </source>
</reference>
<dbReference type="KEGG" id="acht:bsdcttw_10130"/>
<reference evidence="2 3" key="1">
    <citation type="submission" date="2020-08" db="EMBL/GenBank/DDBJ databases">
        <title>Draft genome sequencing of an Anaerocolumna strain isolated from anoxic soil subjected to BSD treatment.</title>
        <authorList>
            <person name="Uek A."/>
            <person name="Tonouchi A."/>
        </authorList>
    </citation>
    <scope>NUCLEOTIDE SEQUENCE [LARGE SCALE GENOMIC DNA]</scope>
    <source>
        <strain evidence="2 3">CTTW</strain>
    </source>
</reference>
<proteinExistence type="predicted"/>
<dbReference type="PROSITE" id="PS51502">
    <property type="entry name" value="S_R_A_B_BARREL"/>
    <property type="match status" value="1"/>
</dbReference>
<dbReference type="PANTHER" id="PTHR37832">
    <property type="entry name" value="BLL2683 PROTEIN"/>
    <property type="match status" value="1"/>
</dbReference>
<dbReference type="AlphaFoldDB" id="A0A7I8DI14"/>
<dbReference type="InterPro" id="IPR011008">
    <property type="entry name" value="Dimeric_a/b-barrel"/>
</dbReference>
<dbReference type="Gene3D" id="3.30.70.100">
    <property type="match status" value="1"/>
</dbReference>
<dbReference type="EMBL" id="AP023368">
    <property type="protein sequence ID" value="BCJ97972.1"/>
    <property type="molecule type" value="Genomic_DNA"/>
</dbReference>
<evidence type="ECO:0000259" key="1">
    <source>
        <dbReference type="PROSITE" id="PS51502"/>
    </source>
</evidence>
<accession>A0A7I8DI14</accession>
<dbReference type="InterPro" id="IPR013097">
    <property type="entry name" value="Dabb"/>
</dbReference>
<dbReference type="SUPFAM" id="SSF54909">
    <property type="entry name" value="Dimeric alpha+beta barrel"/>
    <property type="match status" value="1"/>
</dbReference>
<gene>
    <name evidence="2" type="ORF">bsdcttw_10130</name>
</gene>
<sequence>MVRHLVLWKYKEGLTEVEKDNLVLEAKFKLEAIKEVIPGILSLKVITKTLPTGSDNCDFMLDSTFINQEALDFYQNHEEHLKAASFVRSIVGSRICVDYEE</sequence>
<name>A0A7I8DI14_9FIRM</name>
<evidence type="ECO:0000313" key="2">
    <source>
        <dbReference type="EMBL" id="BCJ97972.1"/>
    </source>
</evidence>
<protein>
    <submittedName>
        <fullName evidence="2">Stress responsive protein</fullName>
    </submittedName>
</protein>
<keyword evidence="3" id="KW-1185">Reference proteome</keyword>
<dbReference type="Pfam" id="PF07876">
    <property type="entry name" value="Dabb"/>
    <property type="match status" value="1"/>
</dbReference>
<organism evidence="2 3">
    <name type="scientific">Anaerocolumna chitinilytica</name>
    <dbReference type="NCBI Taxonomy" id="1727145"/>
    <lineage>
        <taxon>Bacteria</taxon>
        <taxon>Bacillati</taxon>
        <taxon>Bacillota</taxon>
        <taxon>Clostridia</taxon>
        <taxon>Lachnospirales</taxon>
        <taxon>Lachnospiraceae</taxon>
        <taxon>Anaerocolumna</taxon>
    </lineage>
</organism>
<dbReference type="RefSeq" id="WP_185258339.1">
    <property type="nucleotide sequence ID" value="NZ_AP023368.1"/>
</dbReference>
<dbReference type="Proteomes" id="UP000515703">
    <property type="component" value="Chromosome"/>
</dbReference>
<evidence type="ECO:0000313" key="3">
    <source>
        <dbReference type="Proteomes" id="UP000515703"/>
    </source>
</evidence>
<dbReference type="SMART" id="SM00886">
    <property type="entry name" value="Dabb"/>
    <property type="match status" value="1"/>
</dbReference>
<feature type="domain" description="Stress-response A/B barrel" evidence="1">
    <location>
        <begin position="2"/>
        <end position="99"/>
    </location>
</feature>